<name>A0A3S0S2P6_9GAMM</name>
<dbReference type="AlphaFoldDB" id="A0A3S0S2P6"/>
<gene>
    <name evidence="2" type="ORF">EKH80_04295</name>
</gene>
<feature type="domain" description="Contractile injection system tube protein N-terminal" evidence="1">
    <location>
        <begin position="11"/>
        <end position="165"/>
    </location>
</feature>
<dbReference type="Proteomes" id="UP000274358">
    <property type="component" value="Unassembled WGS sequence"/>
</dbReference>
<dbReference type="InterPro" id="IPR045361">
    <property type="entry name" value="CIS_tube_prot_N"/>
</dbReference>
<dbReference type="OrthoDB" id="9815939at2"/>
<dbReference type="Pfam" id="PF19266">
    <property type="entry name" value="CIS_tube"/>
    <property type="match status" value="1"/>
</dbReference>
<sequence>MPNSLSAAKSQLKITACSSGGDTPTPDGASISLLINPSELSMARKTDYGGCVPMGDTGSGRNFARMQPGNLDFSTVFDGTGVVPLPDSVSLAEVQDQLDLLNAVVYTYNGQQHEPNVVQILWGTLLFFGRLTTFNIEYSLFRPNGTPLRAKATMSFQGYKSTQEAALEANQSSPDLSHAVVVRDGDTLPLLCHRIYGDSSYYVDVARFNGLHAFRALRPGLLLHFPPLG</sequence>
<evidence type="ECO:0000313" key="3">
    <source>
        <dbReference type="Proteomes" id="UP000274358"/>
    </source>
</evidence>
<keyword evidence="3" id="KW-1185">Reference proteome</keyword>
<organism evidence="2 3">
    <name type="scientific">Dyella choica</name>
    <dbReference type="NCBI Taxonomy" id="1927959"/>
    <lineage>
        <taxon>Bacteria</taxon>
        <taxon>Pseudomonadati</taxon>
        <taxon>Pseudomonadota</taxon>
        <taxon>Gammaproteobacteria</taxon>
        <taxon>Lysobacterales</taxon>
        <taxon>Rhodanobacteraceae</taxon>
        <taxon>Dyella</taxon>
    </lineage>
</organism>
<reference evidence="2 3" key="1">
    <citation type="submission" date="2018-12" db="EMBL/GenBank/DDBJ databases">
        <title>Dyella dinghuensis sp. nov. DHOA06 and Dyella choica sp. nov. 4M-K27, isolated from forest soil.</title>
        <authorList>
            <person name="Qiu L.-H."/>
            <person name="Gao Z.-H."/>
        </authorList>
    </citation>
    <scope>NUCLEOTIDE SEQUENCE [LARGE SCALE GENOMIC DNA]</scope>
    <source>
        <strain evidence="2 3">4M-K27</strain>
    </source>
</reference>
<evidence type="ECO:0000313" key="2">
    <source>
        <dbReference type="EMBL" id="RUL79026.1"/>
    </source>
</evidence>
<accession>A0A3S0S2P6</accession>
<dbReference type="RefSeq" id="WP_126683483.1">
    <property type="nucleotide sequence ID" value="NZ_RYYV01000002.1"/>
</dbReference>
<comment type="caution">
    <text evidence="2">The sequence shown here is derived from an EMBL/GenBank/DDBJ whole genome shotgun (WGS) entry which is preliminary data.</text>
</comment>
<proteinExistence type="predicted"/>
<evidence type="ECO:0000259" key="1">
    <source>
        <dbReference type="Pfam" id="PF19266"/>
    </source>
</evidence>
<dbReference type="EMBL" id="RYYV01000002">
    <property type="protein sequence ID" value="RUL79026.1"/>
    <property type="molecule type" value="Genomic_DNA"/>
</dbReference>
<protein>
    <submittedName>
        <fullName evidence="2">Peptidoglycan-binding protein</fullName>
    </submittedName>
</protein>